<evidence type="ECO:0000313" key="2">
    <source>
        <dbReference type="Proteomes" id="UP000616151"/>
    </source>
</evidence>
<sequence length="519" mass="59157">MTSATFKPNVLLICADQWRSDCISGLGHRNVRTPHLDALMKEAMTFRNHFGQCTPCGPSRTSLLTGLYLMNHRSGRNGTPLDGRHTNLALEARKLGYEPALFGYTDTSPDPRRHHPNDPALTAYDEGVLPGFITPLHLPEDMGHWISELIALGYDLPNGRADAFRPRRGFVKPPDRGFRFIPTQHKAEHSETAFLTDEFIKWLSIRRTRPWFAHLVFFRPHPPIIAPEPYNGNVHPKDVDFPHRAASPEAEGRQHPLLAHEISNVARPDAYDEHNPLDLVRAADLEIRQMRATYYGLIEETDHHLGRVIAHLKESGQYDRTLIIVTSDHAEMLGDHYVWGKEIYFDGSFHLPLVIRDPRPGAKTSRGSMVEAFTEAIDIMPTILDWLGADIPRSCDGRSLLPFLEGKTPDHWRDAVFFEHDFRNVRSQRVEQALGIPSDECSYAVVRDNKYKYVHFAALPPLLFDVVNDLHEFTNLAGRPEHLGTELRYAQKLLSWRLVNQERLLTNMHVGEGGVFERK</sequence>
<evidence type="ECO:0000313" key="1">
    <source>
        <dbReference type="EMBL" id="MBK1870795.1"/>
    </source>
</evidence>
<proteinExistence type="predicted"/>
<dbReference type="Proteomes" id="UP000616151">
    <property type="component" value="Unassembled WGS sequence"/>
</dbReference>
<protein>
    <submittedName>
        <fullName evidence="1">Alkaline phosphatase family protein</fullName>
    </submittedName>
</protein>
<keyword evidence="2" id="KW-1185">Reference proteome</keyword>
<gene>
    <name evidence="1" type="ORF">JHL16_30800</name>
</gene>
<organism evidence="1 2">
    <name type="scientific">Taklimakanibacter albus</name>
    <dbReference type="NCBI Taxonomy" id="2800327"/>
    <lineage>
        <taxon>Bacteria</taxon>
        <taxon>Pseudomonadati</taxon>
        <taxon>Pseudomonadota</taxon>
        <taxon>Alphaproteobacteria</taxon>
        <taxon>Hyphomicrobiales</taxon>
        <taxon>Aestuariivirgaceae</taxon>
        <taxon>Taklimakanibacter</taxon>
    </lineage>
</organism>
<accession>A0ACC5RDX0</accession>
<name>A0ACC5RDX0_9HYPH</name>
<dbReference type="EMBL" id="JAENHL010000008">
    <property type="protein sequence ID" value="MBK1870795.1"/>
    <property type="molecule type" value="Genomic_DNA"/>
</dbReference>
<comment type="caution">
    <text evidence="1">The sequence shown here is derived from an EMBL/GenBank/DDBJ whole genome shotgun (WGS) entry which is preliminary data.</text>
</comment>
<reference evidence="1" key="1">
    <citation type="submission" date="2021-01" db="EMBL/GenBank/DDBJ databases">
        <authorList>
            <person name="Sun Q."/>
        </authorList>
    </citation>
    <scope>NUCLEOTIDE SEQUENCE</scope>
    <source>
        <strain evidence="1">YIM B02566</strain>
    </source>
</reference>